<dbReference type="PANTHER" id="PTHR13738:SF1">
    <property type="entry name" value="TROPONIN I"/>
    <property type="match status" value="1"/>
</dbReference>
<feature type="compositionally biased region" description="Basic and acidic residues" evidence="7">
    <location>
        <begin position="487"/>
        <end position="496"/>
    </location>
</feature>
<feature type="region of interest" description="Disordered" evidence="7">
    <location>
        <begin position="123"/>
        <end position="148"/>
    </location>
</feature>
<feature type="region of interest" description="Disordered" evidence="7">
    <location>
        <begin position="534"/>
        <end position="556"/>
    </location>
</feature>
<feature type="compositionally biased region" description="Basic and acidic residues" evidence="7">
    <location>
        <begin position="534"/>
        <end position="543"/>
    </location>
</feature>
<feature type="region of interest" description="Disordered" evidence="7">
    <location>
        <begin position="1469"/>
        <end position="1488"/>
    </location>
</feature>
<evidence type="ECO:0000259" key="8">
    <source>
        <dbReference type="Pfam" id="PF03941"/>
    </source>
</evidence>
<feature type="compositionally biased region" description="Polar residues" evidence="7">
    <location>
        <begin position="734"/>
        <end position="744"/>
    </location>
</feature>
<dbReference type="EMBL" id="JAKUCV010006000">
    <property type="protein sequence ID" value="KAJ4829054.1"/>
    <property type="molecule type" value="Genomic_DNA"/>
</dbReference>
<evidence type="ECO:0000256" key="1">
    <source>
        <dbReference type="ARBA" id="ARBA00004123"/>
    </source>
</evidence>
<feature type="region of interest" description="Disordered" evidence="7">
    <location>
        <begin position="486"/>
        <end position="507"/>
    </location>
</feature>
<comment type="subcellular location">
    <subcellularLocation>
        <location evidence="2">Cytoplasm</location>
        <location evidence="2">Cytoskeleton</location>
        <location evidence="2">Spindle</location>
    </subcellularLocation>
    <subcellularLocation>
        <location evidence="1">Nucleus</location>
    </subcellularLocation>
</comment>
<evidence type="ECO:0000256" key="6">
    <source>
        <dbReference type="ARBA" id="ARBA00023242"/>
    </source>
</evidence>
<dbReference type="GO" id="GO:0005819">
    <property type="term" value="C:spindle"/>
    <property type="evidence" value="ECO:0007669"/>
    <property type="project" value="UniProtKB-SubCell"/>
</dbReference>
<feature type="compositionally biased region" description="Basic and acidic residues" evidence="7">
    <location>
        <begin position="613"/>
        <end position="625"/>
    </location>
</feature>
<feature type="region of interest" description="Disordered" evidence="7">
    <location>
        <begin position="1698"/>
        <end position="1786"/>
    </location>
</feature>
<evidence type="ECO:0000313" key="9">
    <source>
        <dbReference type="EMBL" id="KAJ4829054.1"/>
    </source>
</evidence>
<feature type="region of interest" description="Disordered" evidence="7">
    <location>
        <begin position="965"/>
        <end position="1003"/>
    </location>
</feature>
<dbReference type="GO" id="GO:0005634">
    <property type="term" value="C:nucleus"/>
    <property type="evidence" value="ECO:0007669"/>
    <property type="project" value="UniProtKB-SubCell"/>
</dbReference>
<evidence type="ECO:0000256" key="7">
    <source>
        <dbReference type="SAM" id="MobiDB-lite"/>
    </source>
</evidence>
<feature type="region of interest" description="Disordered" evidence="7">
    <location>
        <begin position="734"/>
        <end position="794"/>
    </location>
</feature>
<gene>
    <name evidence="9" type="ORF">Tsubulata_004387</name>
</gene>
<feature type="region of interest" description="Disordered" evidence="7">
    <location>
        <begin position="898"/>
        <end position="920"/>
    </location>
</feature>
<protein>
    <recommendedName>
        <fullName evidence="8">Inner centromere protein ARK-binding domain-containing protein</fullName>
    </recommendedName>
</protein>
<organism evidence="9 10">
    <name type="scientific">Turnera subulata</name>
    <dbReference type="NCBI Taxonomy" id="218843"/>
    <lineage>
        <taxon>Eukaryota</taxon>
        <taxon>Viridiplantae</taxon>
        <taxon>Streptophyta</taxon>
        <taxon>Embryophyta</taxon>
        <taxon>Tracheophyta</taxon>
        <taxon>Spermatophyta</taxon>
        <taxon>Magnoliopsida</taxon>
        <taxon>eudicotyledons</taxon>
        <taxon>Gunneridae</taxon>
        <taxon>Pentapetalae</taxon>
        <taxon>rosids</taxon>
        <taxon>fabids</taxon>
        <taxon>Malpighiales</taxon>
        <taxon>Passifloraceae</taxon>
        <taxon>Turnera</taxon>
    </lineage>
</organism>
<feature type="region of interest" description="Disordered" evidence="7">
    <location>
        <begin position="228"/>
        <end position="256"/>
    </location>
</feature>
<feature type="region of interest" description="Disordered" evidence="7">
    <location>
        <begin position="1243"/>
        <end position="1276"/>
    </location>
</feature>
<feature type="compositionally biased region" description="Low complexity" evidence="7">
    <location>
        <begin position="1478"/>
        <end position="1487"/>
    </location>
</feature>
<evidence type="ECO:0000256" key="3">
    <source>
        <dbReference type="ARBA" id="ARBA00010042"/>
    </source>
</evidence>
<feature type="compositionally biased region" description="Basic and acidic residues" evidence="7">
    <location>
        <begin position="1733"/>
        <end position="1786"/>
    </location>
</feature>
<dbReference type="Proteomes" id="UP001141552">
    <property type="component" value="Unassembled WGS sequence"/>
</dbReference>
<evidence type="ECO:0000256" key="5">
    <source>
        <dbReference type="ARBA" id="ARBA00023212"/>
    </source>
</evidence>
<reference evidence="9" key="1">
    <citation type="submission" date="2022-02" db="EMBL/GenBank/DDBJ databases">
        <authorList>
            <person name="Henning P.M."/>
            <person name="McCubbin A.G."/>
            <person name="Shore J.S."/>
        </authorList>
    </citation>
    <scope>NUCLEOTIDE SEQUENCE</scope>
    <source>
        <strain evidence="9">F60SS</strain>
        <tissue evidence="9">Leaves</tissue>
    </source>
</reference>
<feature type="compositionally biased region" description="Basic and acidic residues" evidence="7">
    <location>
        <begin position="1698"/>
        <end position="1726"/>
    </location>
</feature>
<feature type="compositionally biased region" description="Polar residues" evidence="7">
    <location>
        <begin position="1243"/>
        <end position="1252"/>
    </location>
</feature>
<feature type="region of interest" description="Disordered" evidence="7">
    <location>
        <begin position="359"/>
        <end position="380"/>
    </location>
</feature>
<evidence type="ECO:0000313" key="10">
    <source>
        <dbReference type="Proteomes" id="UP001141552"/>
    </source>
</evidence>
<proteinExistence type="inferred from homology"/>
<reference evidence="9" key="2">
    <citation type="journal article" date="2023" name="Plants (Basel)">
        <title>Annotation of the Turnera subulata (Passifloraceae) Draft Genome Reveals the S-Locus Evolved after the Divergence of Turneroideae from Passifloroideae in a Stepwise Manner.</title>
        <authorList>
            <person name="Henning P.M."/>
            <person name="Roalson E.H."/>
            <person name="Mir W."/>
            <person name="McCubbin A.G."/>
            <person name="Shore J.S."/>
        </authorList>
    </citation>
    <scope>NUCLEOTIDE SEQUENCE</scope>
    <source>
        <strain evidence="9">F60SS</strain>
    </source>
</reference>
<feature type="compositionally biased region" description="Basic and acidic residues" evidence="7">
    <location>
        <begin position="908"/>
        <end position="920"/>
    </location>
</feature>
<comment type="similarity">
    <text evidence="3">Belongs to the INCENP family.</text>
</comment>
<keyword evidence="10" id="KW-1185">Reference proteome</keyword>
<dbReference type="Pfam" id="PF03941">
    <property type="entry name" value="INCENP_ARK-bind"/>
    <property type="match status" value="1"/>
</dbReference>
<feature type="region of interest" description="Disordered" evidence="7">
    <location>
        <begin position="1557"/>
        <end position="1599"/>
    </location>
</feature>
<dbReference type="OrthoDB" id="681218at2759"/>
<keyword evidence="5" id="KW-0206">Cytoskeleton</keyword>
<keyword evidence="4" id="KW-0963">Cytoplasm</keyword>
<evidence type="ECO:0000256" key="2">
    <source>
        <dbReference type="ARBA" id="ARBA00004186"/>
    </source>
</evidence>
<dbReference type="PANTHER" id="PTHR13738">
    <property type="entry name" value="TROPONIN I"/>
    <property type="match status" value="1"/>
</dbReference>
<accession>A0A9Q0FCN3</accession>
<name>A0A9Q0FCN3_9ROSI</name>
<sequence length="1985" mass="220885">MSTIEKMVVQIFERKRSVIQQVKHRTDLFDEFLASTCLFDGIAPPPSLWSPRIPGLNREEIIPGLPFRYRPQPSNACSGSHGTLEPIVTAQEDRLPDSLGAEFSAVNESNGVRDRLSVSPQFPAKDAQCSTSNGAAEPDDVNAVSSPQDCRNGRRWGDCLDERQSLACFQKSKSVDRDPGLPDGLGAEVDALNKSNGARDNLSVLTQITAGDGECVTVGGVREQDVTAKSPHNYGDASPQNCGGARKSANSPHHMQSLARIQRSKSRQKALQLRNSVKAVKTCQHDRNVEQERDETIVAEMDIDSDRLVQGCLVNFSESNLDGGSLGMEALVSKTSHDMWVKPNQLDFDNAEECCLNETSEPARENKQEDAPLENGSPTLPHSTYILDTVDEQEKAVQLWNSVKAVKTCEHDRKVELERDDTGVAQTDIDSDRLLQECPVAFSGSNLDGGSLGMEALVSKTSHDMLVKPNQLDFDDAEECCLNETSEPARENKQEDAPLENGSPTLPHSTDILDTVDEQEKAVQLRNSVKAVKTCEHDRKAEQESDDTGVARTDTDSDRLLQECPVTFSGSNLDGGSLGTEALVSKTSQDILVKPSQLEFGDAEECSLNETWEPARDNKQEDAPSEKGSPTLPHSSDILDTIYKQEKALHLWNSVKAVKTFQHNRNVEQESDGTVIPETDINSDRLVQECPVTFSGSNLDGGSLSMEALVSKTSCDLLLKPNRLDLGNAEECSLNETSEPAMQNKQEDGPSEKGSPTLPYSSDILDSVDKQEKRNPSTLMPSLEDGEFSCREGMSFNDSSEANLTEFDTVTEENCVIMGHAKLNSAISQNQSTDSYSMGSWPQNTRIKIASTLSALPGLMRKPFQPFHTAHVVDAMQSNVDKIIVEEIDHNRERQMIEGPEVSSPKPLTEETRLERRDSTAETAFTLTSEQLGAPLISSLAKSVIAHGCLFQKAEVSCNTSIVPDARGEETTTEKQVMQQVEDRHDPENEQEDAPSKKRSPTFPHAADILDIVDHQQKQNSSTEMPLQEDFELSCEEKKSGNDSSEALKVCNAVAEEHNIISGKTKLNPEIYQNQYEEDSYFLGSWPRHKRMKMASTLSASSGLMRKPFQPIRTDHVVDPMQVNMNKILVDGIDQNMEHEMIEGTEFPSPKLLSEEVRPSLEAMEISADTAFTLMHEQVRVPSVLSLSNSCFSRGCLLRKAEAADDTNLTFDTRGQHDKAQKQVMEQLRDGFHLEGTELMTCTRKSMQQRQSRSGKDGSWSSCSVGSPHSQCPELKIPDQNVPEFERFVMETSDERSLIAGEAIDLDKFELPNTALERASILERLCKSACFHTPLSDLSTTYALHEELNLYQSLPNGIFDGLEQETVCNVNNAGEYVDINSSSFNLSHSFADGVSDGLELGATLNLNSDSDKQLEEIPNCLNEETDSPYSRSETDCQSYSNTPSAWDIRKPYASPVGMLWDGNHGILSKSGSSEKRVSSIPELPSISEENENPEDIVTVDTFQSGIPSEDLTCSLKTKPLADTTKNSVLQSVCEDQMLDDRFSLASVNTEFSFTGTCKKSIQKPPNPSSNKRKYTSKGKENNVSLGATGIKRTKPTRDERLSKPKFLGKASVPSHLEKEPTRINIVSNVTSFLPLVQQKQAAAVTGKRDVKVKALEAAENAKRLAEKKENERMMRKQAMKLERAKMEEFNQRQLELEKEKKEVERKRKEAEMAAKRRQREQEEKKEKERKRKLIEDARRQQQEQEEKLRADKEEKEIKGRAQDGRGHERKELKYKSGKHEKMEKRKVGNNLPRVPWTELTTTGISAIDNGKTFSPEDFEAVGDNVVCSKDMGNICKASENDNLISNILEDQYEMSPYKSSDDEDEDDDIPNSKFIPSWVSNRGVALAVSSQQGIDPKTIFAPNSFCDVDEETFGYDHIDSRKLDAINYPGCLQLEFEGQRFAKHLFTSWFDMDTIELAVSNRRHGKTLLIWCVLMSAPPQQLQKL</sequence>
<evidence type="ECO:0000256" key="4">
    <source>
        <dbReference type="ARBA" id="ARBA00022490"/>
    </source>
</evidence>
<feature type="region of interest" description="Disordered" evidence="7">
    <location>
        <begin position="608"/>
        <end position="636"/>
    </location>
</feature>
<feature type="domain" description="Inner centromere protein ARK-binding" evidence="8">
    <location>
        <begin position="1859"/>
        <end position="1910"/>
    </location>
</feature>
<dbReference type="InterPro" id="IPR050875">
    <property type="entry name" value="Troponin_I"/>
</dbReference>
<keyword evidence="6" id="KW-0539">Nucleus</keyword>
<comment type="caution">
    <text evidence="9">The sequence shown here is derived from an EMBL/GenBank/DDBJ whole genome shotgun (WGS) entry which is preliminary data.</text>
</comment>
<feature type="compositionally biased region" description="Polar residues" evidence="7">
    <location>
        <begin position="1259"/>
        <end position="1270"/>
    </location>
</feature>
<feature type="compositionally biased region" description="Basic and acidic residues" evidence="7">
    <location>
        <begin position="361"/>
        <end position="370"/>
    </location>
</feature>
<dbReference type="InterPro" id="IPR005635">
    <property type="entry name" value="Inner_centromere_prot_ARK-bd"/>
</dbReference>